<dbReference type="Proteomes" id="UP000735302">
    <property type="component" value="Unassembled WGS sequence"/>
</dbReference>
<dbReference type="Pfam" id="PF06664">
    <property type="entry name" value="WLS-like_TM"/>
    <property type="match status" value="1"/>
</dbReference>
<evidence type="ECO:0000259" key="10">
    <source>
        <dbReference type="Pfam" id="PF06664"/>
    </source>
</evidence>
<comment type="similarity">
    <text evidence="2">Belongs to the wntless family.</text>
</comment>
<feature type="transmembrane region" description="Helical" evidence="9">
    <location>
        <begin position="315"/>
        <end position="334"/>
    </location>
</feature>
<dbReference type="GO" id="GO:0016055">
    <property type="term" value="P:Wnt signaling pathway"/>
    <property type="evidence" value="ECO:0007669"/>
    <property type="project" value="UniProtKB-KW"/>
</dbReference>
<feature type="transmembrane region" description="Helical" evidence="9">
    <location>
        <begin position="438"/>
        <end position="462"/>
    </location>
</feature>
<evidence type="ECO:0000256" key="7">
    <source>
        <dbReference type="ARBA" id="ARBA00023034"/>
    </source>
</evidence>
<feature type="domain" description="Wntless GOLD" evidence="11">
    <location>
        <begin position="49"/>
        <end position="236"/>
    </location>
</feature>
<evidence type="ECO:0000256" key="6">
    <source>
        <dbReference type="ARBA" id="ARBA00022989"/>
    </source>
</evidence>
<keyword evidence="13" id="KW-1185">Reference proteome</keyword>
<keyword evidence="5 9" id="KW-0812">Transmembrane</keyword>
<evidence type="ECO:0000256" key="2">
    <source>
        <dbReference type="ARBA" id="ARBA00008148"/>
    </source>
</evidence>
<evidence type="ECO:0000256" key="5">
    <source>
        <dbReference type="ARBA" id="ARBA00022692"/>
    </source>
</evidence>
<keyword evidence="8 9" id="KW-0472">Membrane</keyword>
<dbReference type="InterPro" id="IPR009551">
    <property type="entry name" value="Wntless"/>
</dbReference>
<comment type="subcellular location">
    <subcellularLocation>
        <location evidence="1">Golgi apparatus membrane</location>
        <topology evidence="1">Multi-pass membrane protein</topology>
    </subcellularLocation>
</comment>
<evidence type="ECO:0000313" key="12">
    <source>
        <dbReference type="EMBL" id="GFN88098.1"/>
    </source>
</evidence>
<evidence type="ECO:0000256" key="9">
    <source>
        <dbReference type="SAM" id="Phobius"/>
    </source>
</evidence>
<evidence type="ECO:0000256" key="4">
    <source>
        <dbReference type="ARBA" id="ARBA00022687"/>
    </source>
</evidence>
<keyword evidence="3" id="KW-0217">Developmental protein</keyword>
<comment type="caution">
    <text evidence="12">The sequence shown here is derived from an EMBL/GenBank/DDBJ whole genome shotgun (WGS) entry which is preliminary data.</text>
</comment>
<dbReference type="GO" id="GO:0017147">
    <property type="term" value="F:Wnt-protein binding"/>
    <property type="evidence" value="ECO:0007669"/>
    <property type="project" value="InterPro"/>
</dbReference>
<feature type="transmembrane region" description="Helical" evidence="9">
    <location>
        <begin position="16"/>
        <end position="36"/>
    </location>
</feature>
<feature type="transmembrane region" description="Helical" evidence="9">
    <location>
        <begin position="279"/>
        <end position="303"/>
    </location>
</feature>
<accession>A0AAV3Z118</accession>
<sequence length="569" mass="65348">MAGVVLETLGNKKLSILIISLLLILTVFFLVGGLVAPAPNSVIPTTAINCYDEDKLWQIGESKPFLPRGKYACKSLHDLHHDKAIKDKKLDANQIVFSQQIPFVKNNTALHMSRWFQNLIGVIDLDIEFKQENPYPEEKTPEMLVEARLYARFKEETDKDWRLIASSKEQRTLECTIEKDKREDGQAYNCELIPFFELGSVFYDYYLINVRLPVSERNDYNKIGSLSDLHSIFIIQNGGFTKVWFSMKTVLFPMVVAALCWFWNRVASQGRPTNLTERTLFALGIVLSIMNCPVEWFTLFFNLPFMMLLNDIRDGAFYAMLLSFWIIFVGEHMLDQTERNRLSAYWRHLAVVLLACTALFIFEMCERGRQLVNPFYSIWSSEIGSVAAFTFIIVASIAACVYFLFLCYLVFKVFRNIGSKRTSLLHMSSFRRKYYSGLIFRFKFLMIVTLLCAALTVIFFILGQVSEGQWKWGDEDINIEYTSAFLTGVYGMWNVYVMALLALYAPSHKQFASEADTDTISQEEEVQLTQQSISTSEKSAANISLVYAYFQNFQAWAKGGKRNMAGQVN</sequence>
<evidence type="ECO:0000256" key="1">
    <source>
        <dbReference type="ARBA" id="ARBA00004653"/>
    </source>
</evidence>
<dbReference type="GO" id="GO:0000139">
    <property type="term" value="C:Golgi membrane"/>
    <property type="evidence" value="ECO:0007669"/>
    <property type="project" value="UniProtKB-SubCell"/>
</dbReference>
<keyword evidence="4" id="KW-0879">Wnt signaling pathway</keyword>
<reference evidence="12 13" key="1">
    <citation type="journal article" date="2021" name="Elife">
        <title>Chloroplast acquisition without the gene transfer in kleptoplastic sea slugs, Plakobranchus ocellatus.</title>
        <authorList>
            <person name="Maeda T."/>
            <person name="Takahashi S."/>
            <person name="Yoshida T."/>
            <person name="Shimamura S."/>
            <person name="Takaki Y."/>
            <person name="Nagai Y."/>
            <person name="Toyoda A."/>
            <person name="Suzuki Y."/>
            <person name="Arimoto A."/>
            <person name="Ishii H."/>
            <person name="Satoh N."/>
            <person name="Nishiyama T."/>
            <person name="Hasebe M."/>
            <person name="Maruyama T."/>
            <person name="Minagawa J."/>
            <person name="Obokata J."/>
            <person name="Shigenobu S."/>
        </authorList>
    </citation>
    <scope>NUCLEOTIDE SEQUENCE [LARGE SCALE GENOMIC DNA]</scope>
</reference>
<proteinExistence type="inferred from homology"/>
<dbReference type="InterPro" id="IPR053936">
    <property type="entry name" value="WLS_GOLD"/>
</dbReference>
<feature type="transmembrane region" description="Helical" evidence="9">
    <location>
        <begin position="482"/>
        <end position="504"/>
    </location>
</feature>
<feature type="transmembrane region" description="Helical" evidence="9">
    <location>
        <begin position="346"/>
        <end position="363"/>
    </location>
</feature>
<keyword evidence="7" id="KW-0333">Golgi apparatus</keyword>
<feature type="transmembrane region" description="Helical" evidence="9">
    <location>
        <begin position="383"/>
        <end position="411"/>
    </location>
</feature>
<feature type="domain" description="Wntless-like transmembrane" evidence="10">
    <location>
        <begin position="237"/>
        <end position="508"/>
    </location>
</feature>
<dbReference type="PANTHER" id="PTHR13449">
    <property type="entry name" value="INTEGRAL MEMBRANE PROTEIN GPR177"/>
    <property type="match status" value="1"/>
</dbReference>
<protein>
    <submittedName>
        <fullName evidence="12">Protein wntless</fullName>
    </submittedName>
</protein>
<dbReference type="PANTHER" id="PTHR13449:SF2">
    <property type="entry name" value="PROTEIN WNTLESS HOMOLOG"/>
    <property type="match status" value="1"/>
</dbReference>
<dbReference type="Pfam" id="PF21883">
    <property type="entry name" value="WLS_GOLD"/>
    <property type="match status" value="1"/>
</dbReference>
<keyword evidence="6 9" id="KW-1133">Transmembrane helix</keyword>
<evidence type="ECO:0000259" key="11">
    <source>
        <dbReference type="Pfam" id="PF21883"/>
    </source>
</evidence>
<evidence type="ECO:0000256" key="8">
    <source>
        <dbReference type="ARBA" id="ARBA00023136"/>
    </source>
</evidence>
<dbReference type="EMBL" id="BLXT01001830">
    <property type="protein sequence ID" value="GFN88098.1"/>
    <property type="molecule type" value="Genomic_DNA"/>
</dbReference>
<feature type="transmembrane region" description="Helical" evidence="9">
    <location>
        <begin position="250"/>
        <end position="267"/>
    </location>
</feature>
<dbReference type="GO" id="GO:0061355">
    <property type="term" value="P:Wnt protein secretion"/>
    <property type="evidence" value="ECO:0007669"/>
    <property type="project" value="TreeGrafter"/>
</dbReference>
<evidence type="ECO:0000313" key="13">
    <source>
        <dbReference type="Proteomes" id="UP000735302"/>
    </source>
</evidence>
<gene>
    <name evidence="12" type="ORF">PoB_001460400</name>
</gene>
<name>A0AAV3Z118_9GAST</name>
<organism evidence="12 13">
    <name type="scientific">Plakobranchus ocellatus</name>
    <dbReference type="NCBI Taxonomy" id="259542"/>
    <lineage>
        <taxon>Eukaryota</taxon>
        <taxon>Metazoa</taxon>
        <taxon>Spiralia</taxon>
        <taxon>Lophotrochozoa</taxon>
        <taxon>Mollusca</taxon>
        <taxon>Gastropoda</taxon>
        <taxon>Heterobranchia</taxon>
        <taxon>Euthyneura</taxon>
        <taxon>Panpulmonata</taxon>
        <taxon>Sacoglossa</taxon>
        <taxon>Placobranchoidea</taxon>
        <taxon>Plakobranchidae</taxon>
        <taxon>Plakobranchus</taxon>
    </lineage>
</organism>
<dbReference type="AlphaFoldDB" id="A0AAV3Z118"/>
<dbReference type="GO" id="GO:0006886">
    <property type="term" value="P:intracellular protein transport"/>
    <property type="evidence" value="ECO:0007669"/>
    <property type="project" value="TreeGrafter"/>
</dbReference>
<evidence type="ECO:0000256" key="3">
    <source>
        <dbReference type="ARBA" id="ARBA00022473"/>
    </source>
</evidence>
<dbReference type="InterPro" id="IPR047843">
    <property type="entry name" value="WLS-like_TM"/>
</dbReference>